<dbReference type="FunFam" id="3.30.40.10:FF:000018">
    <property type="entry name" value="Synaptotagmin-like 5, isoform CRA_a"/>
    <property type="match status" value="1"/>
</dbReference>
<feature type="compositionally biased region" description="Low complexity" evidence="7">
    <location>
        <begin position="274"/>
        <end position="283"/>
    </location>
</feature>
<evidence type="ECO:0000256" key="2">
    <source>
        <dbReference type="ARBA" id="ARBA00022490"/>
    </source>
</evidence>
<reference evidence="9 10" key="1">
    <citation type="submission" date="2024-06" db="EMBL/GenBank/DDBJ databases">
        <authorList>
            <person name="Pan Q."/>
            <person name="Wen M."/>
            <person name="Jouanno E."/>
            <person name="Zahm M."/>
            <person name="Klopp C."/>
            <person name="Cabau C."/>
            <person name="Louis A."/>
            <person name="Berthelot C."/>
            <person name="Parey E."/>
            <person name="Roest Crollius H."/>
            <person name="Montfort J."/>
            <person name="Robinson-Rechavi M."/>
            <person name="Bouchez O."/>
            <person name="Lampietro C."/>
            <person name="Lopez Roques C."/>
            <person name="Donnadieu C."/>
            <person name="Postlethwait J."/>
            <person name="Bobe J."/>
            <person name="Verreycken H."/>
            <person name="Guiguen Y."/>
        </authorList>
    </citation>
    <scope>NUCLEOTIDE SEQUENCE [LARGE SCALE GENOMIC DNA]</scope>
    <source>
        <strain evidence="9">Up_M1</strain>
        <tissue evidence="9">Testis</tissue>
    </source>
</reference>
<feature type="region of interest" description="Disordered" evidence="7">
    <location>
        <begin position="249"/>
        <end position="290"/>
    </location>
</feature>
<protein>
    <recommendedName>
        <fullName evidence="8">RabBD domain-containing protein</fullName>
    </recommendedName>
</protein>
<evidence type="ECO:0000313" key="9">
    <source>
        <dbReference type="EMBL" id="KAL0966610.1"/>
    </source>
</evidence>
<dbReference type="Pfam" id="PF04698">
    <property type="entry name" value="Rab_eff_C"/>
    <property type="match status" value="1"/>
</dbReference>
<evidence type="ECO:0000256" key="5">
    <source>
        <dbReference type="ARBA" id="ARBA00022833"/>
    </source>
</evidence>
<sequence length="1010" mass="112487">MGRKLDLTGLTEDEAEHVLQVVQRDMSLRKKEEERLSELRQELDDEGSRCSLLSRQHRFNERCCIRCCSPFTFLLNPRRQCLDCQYNVCRNCCSYTKKDKAWVCSSCQKGRLLKTQSLEWYYNNIKCRFKRFGSAKVLKTLYRKHLVEQGTLGELTEGSTYEESIGTEGSVCSDSAFYRQSEEHSMADTHRVALRVAEEAIDEAITKAQGHTDSQDKQSEAMYLQEHKEELIGELATTIVQKIIRRRKNQAEMKPDHDLDWPPDNQSDDEPLASSSPSSQGPSTLTTAGRAKASLWRSRSAFSLLDDNNVMQCSGISQDSQKGLDKGALAGLASWRSVDRLDNSILKSPDGNWIALQSTQLSRPSLLTKRKSLLFSVLEKESGVTSAYDQMGSDDPEGSEGAWGAALLEIRRKMSSNTNNNQGSEATDLVSSDQKASVPSPSLGRHVCNEALKSDFNVQGGQGEGQGLKPKKSLFSFLKRKMGGEHLHVSSPRRSSRPGIFEINFNPEGAQLEAESSGADELEEKSVVRKSRRRKRSKKEHREERGEQCSNVLPEALAKKQSMKKNNQSGAFTPDTQTSDGSLTSGALTPDTGAPEGDAPGPEAPGGQGDVTKGLSFPLEEELTARLREVARQEQLLSTGKEPDQSGPDQGEIRGGGVLEEEMLWQMEVEMEGDKDSDEEGRTGEREGDGGDLKSTLIKLASQARGTEFSSTEDELDRVGLGEEVESEEDREEGEEGQLTAQLCMLASKVSQFSSTEDELDRAGLSDGETDDRTGANEELTFKLCRLARQVGAAQFSSTEDELDRMGLDNDDDDDDEEMEGKGEKGGREGGWMDTEALWEMEGDKEEMTSKLRDLASLVSASQFSSTEDELDRVGEEEREEENRGRSQGDRGKLPNMGAECVGEVEIGKMWNRGRQGEVELVRTKPWYLGVMMAAEGRMMNQERKDSMGELDARLFDFEDESGREGEESNLEGVMHIQRMMEEIKLKEEEPQAEQRKCGSRGWKEEEGRR</sequence>
<feature type="region of interest" description="Disordered" evidence="7">
    <location>
        <begin position="485"/>
        <end position="776"/>
    </location>
</feature>
<feature type="region of interest" description="Disordered" evidence="7">
    <location>
        <begin position="416"/>
        <end position="445"/>
    </location>
</feature>
<evidence type="ECO:0000256" key="6">
    <source>
        <dbReference type="SAM" id="Coils"/>
    </source>
</evidence>
<keyword evidence="6" id="KW-0175">Coiled coil</keyword>
<feature type="region of interest" description="Disordered" evidence="7">
    <location>
        <begin position="986"/>
        <end position="1010"/>
    </location>
</feature>
<evidence type="ECO:0000313" key="10">
    <source>
        <dbReference type="Proteomes" id="UP001557470"/>
    </source>
</evidence>
<feature type="compositionally biased region" description="Basic residues" evidence="7">
    <location>
        <begin position="528"/>
        <end position="539"/>
    </location>
</feature>
<comment type="subcellular location">
    <subcellularLocation>
        <location evidence="1">Cytoplasm</location>
        <location evidence="1">Perinuclear region</location>
    </subcellularLocation>
</comment>
<keyword evidence="5" id="KW-0862">Zinc</keyword>
<dbReference type="GO" id="GO:0008270">
    <property type="term" value="F:zinc ion binding"/>
    <property type="evidence" value="ECO:0007669"/>
    <property type="project" value="UniProtKB-KW"/>
</dbReference>
<dbReference type="InterPro" id="IPR051745">
    <property type="entry name" value="Intracell_Transport_Effector"/>
</dbReference>
<dbReference type="PANTHER" id="PTHR14555:SF6">
    <property type="entry name" value="RAB EFFECTOR MYRIP"/>
    <property type="match status" value="1"/>
</dbReference>
<dbReference type="PROSITE" id="PS50916">
    <property type="entry name" value="RABBD"/>
    <property type="match status" value="1"/>
</dbReference>
<accession>A0ABD0W6S4</accession>
<feature type="region of interest" description="Disordered" evidence="7">
    <location>
        <begin position="793"/>
        <end position="835"/>
    </location>
</feature>
<feature type="compositionally biased region" description="Acidic residues" evidence="7">
    <location>
        <begin position="723"/>
        <end position="736"/>
    </location>
</feature>
<keyword evidence="3" id="KW-0479">Metal-binding</keyword>
<organism evidence="9 10">
    <name type="scientific">Umbra pygmaea</name>
    <name type="common">Eastern mudminnow</name>
    <dbReference type="NCBI Taxonomy" id="75934"/>
    <lineage>
        <taxon>Eukaryota</taxon>
        <taxon>Metazoa</taxon>
        <taxon>Chordata</taxon>
        <taxon>Craniata</taxon>
        <taxon>Vertebrata</taxon>
        <taxon>Euteleostomi</taxon>
        <taxon>Actinopterygii</taxon>
        <taxon>Neopterygii</taxon>
        <taxon>Teleostei</taxon>
        <taxon>Protacanthopterygii</taxon>
        <taxon>Esociformes</taxon>
        <taxon>Umbridae</taxon>
        <taxon>Umbra</taxon>
    </lineage>
</organism>
<dbReference type="InterPro" id="IPR006788">
    <property type="entry name" value="Myrip/Melanophilin"/>
</dbReference>
<dbReference type="InterPro" id="IPR010911">
    <property type="entry name" value="Rab_BD"/>
</dbReference>
<dbReference type="AlphaFoldDB" id="A0ABD0W6S4"/>
<evidence type="ECO:0000256" key="7">
    <source>
        <dbReference type="SAM" id="MobiDB-lite"/>
    </source>
</evidence>
<dbReference type="Pfam" id="PF02318">
    <property type="entry name" value="FYVE_2"/>
    <property type="match status" value="1"/>
</dbReference>
<evidence type="ECO:0000259" key="8">
    <source>
        <dbReference type="PROSITE" id="PS50916"/>
    </source>
</evidence>
<dbReference type="EMBL" id="JAGEUA010000009">
    <property type="protein sequence ID" value="KAL0966610.1"/>
    <property type="molecule type" value="Genomic_DNA"/>
</dbReference>
<feature type="compositionally biased region" description="Basic and acidic residues" evidence="7">
    <location>
        <begin position="623"/>
        <end position="632"/>
    </location>
</feature>
<feature type="region of interest" description="Disordered" evidence="7">
    <location>
        <begin position="858"/>
        <end position="898"/>
    </location>
</feature>
<evidence type="ECO:0000256" key="4">
    <source>
        <dbReference type="ARBA" id="ARBA00022771"/>
    </source>
</evidence>
<feature type="coiled-coil region" evidence="6">
    <location>
        <begin position="22"/>
        <end position="49"/>
    </location>
</feature>
<feature type="compositionally biased region" description="Acidic residues" evidence="7">
    <location>
        <begin position="799"/>
        <end position="819"/>
    </location>
</feature>
<feature type="compositionally biased region" description="Polar residues" evidence="7">
    <location>
        <begin position="416"/>
        <end position="440"/>
    </location>
</feature>
<dbReference type="InterPro" id="IPR013083">
    <property type="entry name" value="Znf_RING/FYVE/PHD"/>
</dbReference>
<feature type="compositionally biased region" description="Basic and acidic residues" evidence="7">
    <location>
        <begin position="249"/>
        <end position="260"/>
    </location>
</feature>
<comment type="caution">
    <text evidence="9">The sequence shown here is derived from an EMBL/GenBank/DDBJ whole genome shotgun (WGS) entry which is preliminary data.</text>
</comment>
<dbReference type="InterPro" id="IPR041282">
    <property type="entry name" value="FYVE_2"/>
</dbReference>
<feature type="domain" description="RabBD" evidence="8">
    <location>
        <begin position="4"/>
        <end position="124"/>
    </location>
</feature>
<gene>
    <name evidence="9" type="ORF">UPYG_G00297400</name>
</gene>
<dbReference type="PANTHER" id="PTHR14555">
    <property type="entry name" value="MYELIN-ASSOCIATED OLIGODENDROCYTIC BASIC PROTEIN MOBP -RELATED"/>
    <property type="match status" value="1"/>
</dbReference>
<feature type="compositionally biased region" description="Acidic residues" evidence="7">
    <location>
        <begin position="659"/>
        <end position="679"/>
    </location>
</feature>
<dbReference type="Gene3D" id="3.30.40.10">
    <property type="entry name" value="Zinc/RING finger domain, C3HC4 (zinc finger)"/>
    <property type="match status" value="1"/>
</dbReference>
<name>A0ABD0W6S4_UMBPY</name>
<feature type="compositionally biased region" description="Basic and acidic residues" evidence="7">
    <location>
        <begin position="680"/>
        <end position="692"/>
    </location>
</feature>
<feature type="compositionally biased region" description="Basic and acidic residues" evidence="7">
    <location>
        <begin position="872"/>
        <end position="893"/>
    </location>
</feature>
<evidence type="ECO:0000256" key="3">
    <source>
        <dbReference type="ARBA" id="ARBA00022723"/>
    </source>
</evidence>
<keyword evidence="2" id="KW-0963">Cytoplasm</keyword>
<feature type="compositionally biased region" description="Low complexity" evidence="7">
    <location>
        <begin position="590"/>
        <end position="601"/>
    </location>
</feature>
<feature type="compositionally biased region" description="Polar residues" evidence="7">
    <location>
        <begin position="564"/>
        <end position="587"/>
    </location>
</feature>
<keyword evidence="4" id="KW-0863">Zinc-finger</keyword>
<dbReference type="GO" id="GO:0048471">
    <property type="term" value="C:perinuclear region of cytoplasm"/>
    <property type="evidence" value="ECO:0007669"/>
    <property type="project" value="UniProtKB-SubCell"/>
</dbReference>
<dbReference type="InterPro" id="IPR011011">
    <property type="entry name" value="Znf_FYVE_PHD"/>
</dbReference>
<evidence type="ECO:0000256" key="1">
    <source>
        <dbReference type="ARBA" id="ARBA00004556"/>
    </source>
</evidence>
<proteinExistence type="predicted"/>
<keyword evidence="10" id="KW-1185">Reference proteome</keyword>
<dbReference type="Proteomes" id="UP001557470">
    <property type="component" value="Unassembled WGS sequence"/>
</dbReference>
<dbReference type="SUPFAM" id="SSF57903">
    <property type="entry name" value="FYVE/PHD zinc finger"/>
    <property type="match status" value="1"/>
</dbReference>